<comment type="caution">
    <text evidence="1">The sequence shown here is derived from an EMBL/GenBank/DDBJ whole genome shotgun (WGS) entry which is preliminary data.</text>
</comment>
<sequence>MATLLWIYILGLLACFAEGARPGPPKRTYIVRLRKPLVGTPAALQARRPQSPGDAATNPIESLPIDTSSIIYNYTSSTTGFSAQLTDAEVAALQSNPDVVAISTDTVFRLHTSRTPQFLGLVSNDELLGGQSSPNVQRDTFANSDYVSSVESNIVVGVFDTGAWPELPSYSDVGMGPIPSHWKGKCEEGEEWTSKNCNKKLIGARYYYQGFLASLNETEQTFNWTGLYRSARDSEGHGTHTSTTIAGAHVANASLYGQASGTARGMATGARLAIYKVCWRDGCFNSDILKALDDAIEDGVNITSFSLGGDPDYMYPEDWSVGGSFAAMERGILVSASAGNSGPGPYTVSNIAPWVMTVAASTLDRDFPAVAILGNGQNYTGTSIYAESSVGFKSLPTGRSPLIWAGDASLGNITAANLCLNGSLAADKVAGKIIVCERGENGRVEKGGVLKDLGARGMVLTNDKANGGSLISDAHVLPAVHISYEDGVKVAAYAKSGNATATMDFEGTRYGVPAPGMAGFSSRGPNSPDPKILKPDITGPGVSILAGWTQDEAPSGLAGDVSRSNFNIISGTSMSCPHLSGIAAFIMARRPSWSIAAIKSAIMTTAYTTLKGSRSSIIDEAGGDATPFAYGNGHVDPIAALNPGLVYDITTEDYIAYACAYNSSDSYISSLTRSNTTNCDTSKKYSQYDLNYPSFSAFYDTTNTNGTLETQFRRTVTSVNGAGTYKAQFTLTNPSLVSVTVEPSELTFGATGEKQSYVLTAKLLSNTTAEDIMETGSLVWSDGSHTVHSSLAFLWTTDGAPVYS</sequence>
<gene>
    <name evidence="1" type="ORF">CTRU02_203215</name>
</gene>
<reference evidence="1 2" key="1">
    <citation type="journal article" date="2020" name="Phytopathology">
        <title>Genome Sequence Resources of Colletotrichum truncatum, C. plurivorum, C. musicola, and C. sojae: Four Species Pathogenic to Soybean (Glycine max).</title>
        <authorList>
            <person name="Rogerio F."/>
            <person name="Boufleur T.R."/>
            <person name="Ciampi-Guillardi M."/>
            <person name="Sukno S.A."/>
            <person name="Thon M.R."/>
            <person name="Massola Junior N.S."/>
            <person name="Baroncelli R."/>
        </authorList>
    </citation>
    <scope>NUCLEOTIDE SEQUENCE [LARGE SCALE GENOMIC DNA]</scope>
    <source>
        <strain evidence="1 2">CMES1059</strain>
    </source>
</reference>
<dbReference type="EMBL" id="VUJX02000002">
    <property type="protein sequence ID" value="KAL0940452.1"/>
    <property type="molecule type" value="Genomic_DNA"/>
</dbReference>
<evidence type="ECO:0000313" key="1">
    <source>
        <dbReference type="EMBL" id="KAL0940452.1"/>
    </source>
</evidence>
<keyword evidence="2" id="KW-1185">Reference proteome</keyword>
<dbReference type="Proteomes" id="UP000805649">
    <property type="component" value="Unassembled WGS sequence"/>
</dbReference>
<protein>
    <submittedName>
        <fullName evidence="1">Subtilisin-like protease</fullName>
    </submittedName>
</protein>
<name>A0ACC3Z8P7_COLTU</name>
<evidence type="ECO:0000313" key="2">
    <source>
        <dbReference type="Proteomes" id="UP000805649"/>
    </source>
</evidence>
<organism evidence="1 2">
    <name type="scientific">Colletotrichum truncatum</name>
    <name type="common">Anthracnose fungus</name>
    <name type="synonym">Colletotrichum capsici</name>
    <dbReference type="NCBI Taxonomy" id="5467"/>
    <lineage>
        <taxon>Eukaryota</taxon>
        <taxon>Fungi</taxon>
        <taxon>Dikarya</taxon>
        <taxon>Ascomycota</taxon>
        <taxon>Pezizomycotina</taxon>
        <taxon>Sordariomycetes</taxon>
        <taxon>Hypocreomycetidae</taxon>
        <taxon>Glomerellales</taxon>
        <taxon>Glomerellaceae</taxon>
        <taxon>Colletotrichum</taxon>
        <taxon>Colletotrichum truncatum species complex</taxon>
    </lineage>
</organism>
<proteinExistence type="predicted"/>
<accession>A0ACC3Z8P7</accession>